<organism evidence="3 4">
    <name type="scientific">Pseudomonas putida S12</name>
    <dbReference type="NCBI Taxonomy" id="1215087"/>
    <lineage>
        <taxon>Bacteria</taxon>
        <taxon>Pseudomonadati</taxon>
        <taxon>Pseudomonadota</taxon>
        <taxon>Gammaproteobacteria</taxon>
        <taxon>Pseudomonadales</taxon>
        <taxon>Pseudomonadaceae</taxon>
        <taxon>Pseudomonas</taxon>
    </lineage>
</organism>
<dbReference type="InterPro" id="IPR048126">
    <property type="entry name" value="Toxin_VasX"/>
</dbReference>
<evidence type="ECO:0000256" key="1">
    <source>
        <dbReference type="SAM" id="Coils"/>
    </source>
</evidence>
<feature type="transmembrane region" description="Helical" evidence="2">
    <location>
        <begin position="516"/>
        <end position="533"/>
    </location>
</feature>
<keyword evidence="2" id="KW-1133">Transmembrane helix</keyword>
<reference evidence="3 4" key="2">
    <citation type="submission" date="2014-11" db="EMBL/GenBank/DDBJ databases">
        <title>Draft genome sequence of the solvent-tolerant Pseudomonas putida S12 including megaplasmid pTTS12.</title>
        <authorList>
            <person name="Wierckx N."/>
            <person name="Nijkamp J."/>
            <person name="Ballerstedt H."/>
            <person name="Siezen R.J."/>
            <person name="Wels M."/>
            <person name="de Ridder D."/>
            <person name="de Winde J.H."/>
            <person name="Ruijssenaars H.J."/>
        </authorList>
    </citation>
    <scope>NUCLEOTIDE SEQUENCE [LARGE SCALE GENOMIC DNA]</scope>
    <source>
        <strain evidence="3 4">S12</strain>
    </source>
</reference>
<evidence type="ECO:0000313" key="4">
    <source>
        <dbReference type="Proteomes" id="UP000017753"/>
    </source>
</evidence>
<keyword evidence="1" id="KW-0175">Coiled coil</keyword>
<keyword evidence="2" id="KW-0812">Transmembrane</keyword>
<dbReference type="NCBIfam" id="NF041559">
    <property type="entry name" value="BTH_I2691_fam"/>
    <property type="match status" value="1"/>
</dbReference>
<dbReference type="EMBL" id="CP009974">
    <property type="protein sequence ID" value="AJA16744.1"/>
    <property type="molecule type" value="Genomic_DNA"/>
</dbReference>
<name>A0AA34S073_PSEPU</name>
<proteinExistence type="predicted"/>
<feature type="coiled-coil region" evidence="1">
    <location>
        <begin position="173"/>
        <end position="200"/>
    </location>
</feature>
<feature type="transmembrane region" description="Helical" evidence="2">
    <location>
        <begin position="583"/>
        <end position="605"/>
    </location>
</feature>
<protein>
    <submittedName>
        <fullName evidence="3">Uncharacterized protein</fullName>
    </submittedName>
</protein>
<feature type="transmembrane region" description="Helical" evidence="2">
    <location>
        <begin position="554"/>
        <end position="577"/>
    </location>
</feature>
<reference evidence="3 4" key="1">
    <citation type="submission" date="2014-11" db="EMBL/GenBank/DDBJ databases">
        <title>Complete genome sequence of Pseudomonas putida S12 including megaplasmid pTTS12.</title>
        <authorList>
            <person name="Kuepper J."/>
            <person name="Ruijssenaars H.J."/>
            <person name="Blank L.M."/>
            <person name="de Winde J.H."/>
            <person name="Wierckx N."/>
        </authorList>
    </citation>
    <scope>NUCLEOTIDE SEQUENCE [LARGE SCALE GENOMIC DNA]</scope>
    <source>
        <strain evidence="3 4">S12</strain>
    </source>
</reference>
<keyword evidence="2" id="KW-0472">Membrane</keyword>
<feature type="transmembrane region" description="Helical" evidence="2">
    <location>
        <begin position="463"/>
        <end position="485"/>
    </location>
</feature>
<sequence length="799" mass="87434">MPLTWSSDPVTETLPIGNLNAIARHYPWTQPKVPVVVVLADAEGMALDLSLSVSAYQHQLRDLMPAEQLEHTKPAQPPEQERVPACYRLDAEQLSPQSRDFHHRNLVAMLLNKTLESLYPADAPSPELAAFRLGTSRRGPALSPAESHFQALTHEDYSPNGARLAQRLDVDKYRRFLAERDALERRIAALRNLALQASNDHDAWLATAESQHIDNPYSLAAALACYDRDERTSARGLEISLALLIHPMGQPTPGTEDHDRRFKRLEQWLDQHDSPLYTALAPFNPFKDKADSIGSLFGASDNVIEGLAGRFPAMADITDLTAQSVNAVVLKRLRGQTRWDASHGLRQQVLLAAREANAEKALGLLAARYRITEQAITENPFSQEVQRYLKSGMAQVEEMKALRISGSRTVSIELTTTARVKPNFLGLLTSGGGGGLNAGMLWFNILSLKTAYNSLQKSDAPEYTLGFASSVFGVIGAAAATLVSVRATHKAVMLRLSATAPGMAFGNGLIKLLGSNLFARLSGYPAIFLGFASDYKKSQRQKMHGNTAASDLTFYGGGAVAIGSVLVLEGGLAIAGATTLIPFAGWTAAAVVLLGAAIIAGGIYLHAKATEHIHNPIELWASRSIFGNRLNDGESRPDIILDTDKKLPTFVNIKDEINAWHQVFYSPSLLSNKETKLFDLGHLDSKWTDLNTWTTPNWTAITHNQVSSVPPTAEFTVLLRGFLLGQSEWQASLSSQLENNGISVFPATPDCYEIRGGLILHFKSQIRNHRHIKLNIKYLPNLGLDEQAGSSQIFKLGER</sequence>
<gene>
    <name evidence="3" type="ORF">RPPX_20290</name>
</gene>
<evidence type="ECO:0000256" key="2">
    <source>
        <dbReference type="SAM" id="Phobius"/>
    </source>
</evidence>
<dbReference type="AlphaFoldDB" id="A0AA34S073"/>
<feature type="transmembrane region" description="Helical" evidence="2">
    <location>
        <begin position="424"/>
        <end position="443"/>
    </location>
</feature>
<dbReference type="Proteomes" id="UP000017753">
    <property type="component" value="Chromosome"/>
</dbReference>
<evidence type="ECO:0000313" key="3">
    <source>
        <dbReference type="EMBL" id="AJA16744.1"/>
    </source>
</evidence>
<accession>A0AA34S073</accession>